<protein>
    <recommendedName>
        <fullName evidence="2">Reverse transcriptase domain-containing protein</fullName>
    </recommendedName>
</protein>
<dbReference type="PROSITE" id="PS50878">
    <property type="entry name" value="RT_POL"/>
    <property type="match status" value="1"/>
</dbReference>
<dbReference type="InterPro" id="IPR000477">
    <property type="entry name" value="RT_dom"/>
</dbReference>
<dbReference type="InterPro" id="IPR043502">
    <property type="entry name" value="DNA/RNA_pol_sf"/>
</dbReference>
<feature type="domain" description="Reverse transcriptase" evidence="2">
    <location>
        <begin position="1163"/>
        <end position="1342"/>
    </location>
</feature>
<feature type="compositionally biased region" description="Basic and acidic residues" evidence="1">
    <location>
        <begin position="19"/>
        <end position="31"/>
    </location>
</feature>
<accession>A0ABR4BRU9</accession>
<dbReference type="InterPro" id="IPR041577">
    <property type="entry name" value="RT_RNaseH_2"/>
</dbReference>
<feature type="compositionally biased region" description="Polar residues" evidence="1">
    <location>
        <begin position="601"/>
        <end position="612"/>
    </location>
</feature>
<dbReference type="EMBL" id="JAZHXI010000023">
    <property type="protein sequence ID" value="KAL2060380.1"/>
    <property type="molecule type" value="Genomic_DNA"/>
</dbReference>
<dbReference type="Pfam" id="PF00078">
    <property type="entry name" value="RVT_1"/>
    <property type="match status" value="1"/>
</dbReference>
<feature type="compositionally biased region" description="Low complexity" evidence="1">
    <location>
        <begin position="330"/>
        <end position="351"/>
    </location>
</feature>
<sequence>MQRGVIGSEPADAASINRGKSESRLKDEKGRFISNPQQQKGDGINTKGKNWKRNQRKNKNKATFSEPLIREDFTTKTPSLGLSTPPSVRETPPSKTQFLPSLPTTPTPESSNNARPKRRRTASLPYQLEEIRDQIWREDHPPVWANSTLPQSTLFQSVTFKPKDSFQTPAFQNRQPSPELSTETFSSSPTALRAIPTPSPIREQNQFQHDRYQFQSDAMFILAVKEELDKGGLVHLAGLIPDSMVRQAKRVIKGVEERILEGIRDLANKALGHDGVPALATSDNWNRFLATFKEGPPDNQMSVSGFSNTRSSVPTENPLPSTEKGDNRGNHNSSRGNRPTPNPNPTQRRNGVAGGGFPGDGDDNNNGDASNGSVRNFHRGSGSNRNRSAARSGFSSNRRRLRAQDVRNFNRTNMPVTSYVAILNMLVTNYGEEAVLEVLPLCMKDEAAIWLGTLSPEVMSLMTQSIEEWKIQLMRQYHTNASEAIRKADALRHTFKTESELPLRKYLDDKYSLYVESGETNQDLIVRRIHQHMDPSLAASVSLKDSFNTVNEFRAKVANVESQAREAYFQTQHKLDEQSNQIEEIKKLISSVTKKSEQPSRDTNPNHFQRNRNLPQQQVWIQPPIYQPAILPTAPVPNQAVTITPQRYGRPWLPNAEYAAIRQQQREANNRKGLEVQSSTLIPNNAPTARRGYEYQKVPMYAPATPVMLNQLEEMPLMINQFGYYQEMPYQGVPYQPTEQMGCFINQPDYEESDEGFVVVPSPEGPPIKTGPLIKPTDKATSDELAVLVNGTNFSANTHGRIHFLTEDTSLAEAAADTGSPIGLIDYSSAAKFFPSTAISSRDDGMTVQLTGVGSGPSISKFIEVPISCPTISGKKTLQFPSYRLYLVPNLPGGVLFGLDFFSENQLDIKWGVNGKPHQLHLNGSDDFIHLKTKREETSPKPIPRRTNIYLLKTTVIKAGEGVNLPITHRLLPPREDGYLVQPKPQADIALGKFGSVLNAITNGTPQPLPFTNFGEVLIRLKRGTCIGVLEENPHRSLSQDLPVYLSLAGLYEGQEPIEEQAEGVNVAGAPFLIRPLPDEPGVEPDISDAFGPEIKGKIKEVLEKHQNLFRPELNRFNDGVVMPVPFKEGVEVNDLRQPPYPQSKRDREEMDKILDPMVADGSLVPVPLGRPSPASAPAFVVYRNGKPRVVVDLRKVNTKLQLNAYPLPKADDVLSAIGGATIFSSVDMTKSFFQQPLAPEDQWKTALVTAHRGHEMLTVATMGLATTPSFFQARMEKLFRNYLWKFVVVYIDDIIIFSRTPDQHVLDLDLALTLLENAGVTLALAKCHFAQPSIEALGHKVSRLGLNTLEDKVEAVRKWEFPETLSNLEKVLGFFGYYRKFIAHYAAISAPLIELKTIGFKDAPREGKKRAYFATAIPIPLPLYQPIQEPNPNVGKKAKQKKTSESRSPEYLENLMGRCRLAFDMLKEKLTTTPILGFPDFDRPFILYVDGSKEYGYRAALHQIDADGNEKPILFLSKSLSPAERNYWPTELKTGALV</sequence>
<dbReference type="CDD" id="cd01647">
    <property type="entry name" value="RT_LTR"/>
    <property type="match status" value="1"/>
</dbReference>
<dbReference type="SUPFAM" id="SSF56672">
    <property type="entry name" value="DNA/RNA polymerases"/>
    <property type="match status" value="1"/>
</dbReference>
<name>A0ABR4BRU9_9HELO</name>
<evidence type="ECO:0000259" key="2">
    <source>
        <dbReference type="PROSITE" id="PS50878"/>
    </source>
</evidence>
<reference evidence="3 4" key="1">
    <citation type="journal article" date="2024" name="Commun. Biol.">
        <title>Comparative genomic analysis of thermophilic fungi reveals convergent evolutionary adaptations and gene losses.</title>
        <authorList>
            <person name="Steindorff A.S."/>
            <person name="Aguilar-Pontes M.V."/>
            <person name="Robinson A.J."/>
            <person name="Andreopoulos B."/>
            <person name="LaButti K."/>
            <person name="Kuo A."/>
            <person name="Mondo S."/>
            <person name="Riley R."/>
            <person name="Otillar R."/>
            <person name="Haridas S."/>
            <person name="Lipzen A."/>
            <person name="Grimwood J."/>
            <person name="Schmutz J."/>
            <person name="Clum A."/>
            <person name="Reid I.D."/>
            <person name="Moisan M.C."/>
            <person name="Butler G."/>
            <person name="Nguyen T.T.M."/>
            <person name="Dewar K."/>
            <person name="Conant G."/>
            <person name="Drula E."/>
            <person name="Henrissat B."/>
            <person name="Hansel C."/>
            <person name="Singer S."/>
            <person name="Hutchinson M.I."/>
            <person name="de Vries R.P."/>
            <person name="Natvig D.O."/>
            <person name="Powell A.J."/>
            <person name="Tsang A."/>
            <person name="Grigoriev I.V."/>
        </authorList>
    </citation>
    <scope>NUCLEOTIDE SEQUENCE [LARGE SCALE GENOMIC DNA]</scope>
    <source>
        <strain evidence="3 4">CBS 494.80</strain>
    </source>
</reference>
<evidence type="ECO:0000313" key="3">
    <source>
        <dbReference type="EMBL" id="KAL2060380.1"/>
    </source>
</evidence>
<keyword evidence="4" id="KW-1185">Reference proteome</keyword>
<feature type="region of interest" description="Disordered" evidence="1">
    <location>
        <begin position="290"/>
        <end position="399"/>
    </location>
</feature>
<feature type="compositionally biased region" description="Low complexity" evidence="1">
    <location>
        <begin position="99"/>
        <end position="111"/>
    </location>
</feature>
<feature type="compositionally biased region" description="Basic residues" evidence="1">
    <location>
        <begin position="49"/>
        <end position="60"/>
    </location>
</feature>
<dbReference type="Gene3D" id="3.10.10.10">
    <property type="entry name" value="HIV Type 1 Reverse Transcriptase, subunit A, domain 1"/>
    <property type="match status" value="1"/>
</dbReference>
<dbReference type="InterPro" id="IPR043128">
    <property type="entry name" value="Rev_trsase/Diguanyl_cyclase"/>
</dbReference>
<feature type="compositionally biased region" description="Low complexity" evidence="1">
    <location>
        <begin position="366"/>
        <end position="396"/>
    </location>
</feature>
<dbReference type="Pfam" id="PF17919">
    <property type="entry name" value="RT_RNaseH_2"/>
    <property type="match status" value="1"/>
</dbReference>
<proteinExistence type="predicted"/>
<dbReference type="Gene3D" id="3.30.70.270">
    <property type="match status" value="2"/>
</dbReference>
<feature type="compositionally biased region" description="Polar residues" evidence="1">
    <location>
        <begin position="75"/>
        <end position="86"/>
    </location>
</feature>
<feature type="region of interest" description="Disordered" evidence="1">
    <location>
        <begin position="591"/>
        <end position="612"/>
    </location>
</feature>
<feature type="region of interest" description="Disordered" evidence="1">
    <location>
        <begin position="1"/>
        <end position="122"/>
    </location>
</feature>
<dbReference type="InterPro" id="IPR051320">
    <property type="entry name" value="Viral_Replic_Matur_Polypro"/>
</dbReference>
<comment type="caution">
    <text evidence="3">The sequence shown here is derived from an EMBL/GenBank/DDBJ whole genome shotgun (WGS) entry which is preliminary data.</text>
</comment>
<dbReference type="Proteomes" id="UP001595075">
    <property type="component" value="Unassembled WGS sequence"/>
</dbReference>
<organism evidence="3 4">
    <name type="scientific">Oculimacula yallundae</name>
    <dbReference type="NCBI Taxonomy" id="86028"/>
    <lineage>
        <taxon>Eukaryota</taxon>
        <taxon>Fungi</taxon>
        <taxon>Dikarya</taxon>
        <taxon>Ascomycota</taxon>
        <taxon>Pezizomycotina</taxon>
        <taxon>Leotiomycetes</taxon>
        <taxon>Helotiales</taxon>
        <taxon>Ploettnerulaceae</taxon>
        <taxon>Oculimacula</taxon>
    </lineage>
</organism>
<gene>
    <name evidence="3" type="ORF">VTL71DRAFT_9775</name>
</gene>
<evidence type="ECO:0000313" key="4">
    <source>
        <dbReference type="Proteomes" id="UP001595075"/>
    </source>
</evidence>
<dbReference type="PANTHER" id="PTHR33064:SF37">
    <property type="entry name" value="RIBONUCLEASE H"/>
    <property type="match status" value="1"/>
</dbReference>
<feature type="compositionally biased region" description="Polar residues" evidence="1">
    <location>
        <begin position="299"/>
        <end position="320"/>
    </location>
</feature>
<dbReference type="PANTHER" id="PTHR33064">
    <property type="entry name" value="POL PROTEIN"/>
    <property type="match status" value="1"/>
</dbReference>
<feature type="region of interest" description="Disordered" evidence="1">
    <location>
        <begin position="1429"/>
        <end position="1449"/>
    </location>
</feature>
<evidence type="ECO:0000256" key="1">
    <source>
        <dbReference type="SAM" id="MobiDB-lite"/>
    </source>
</evidence>